<dbReference type="PANTHER" id="PTHR43143:SF1">
    <property type="entry name" value="SERINE_THREONINE-PROTEIN PHOSPHATASE CPPED1"/>
    <property type="match status" value="1"/>
</dbReference>
<name>A0A4X2L8M3_VOMUR</name>
<dbReference type="Proteomes" id="UP000314987">
    <property type="component" value="Unassembled WGS sequence"/>
</dbReference>
<dbReference type="PANTHER" id="PTHR43143">
    <property type="entry name" value="METALLOPHOSPHOESTERASE, CALCINEURIN SUPERFAMILY"/>
    <property type="match status" value="1"/>
</dbReference>
<dbReference type="AlphaFoldDB" id="A0A4X2L8M3"/>
<reference evidence="2" key="1">
    <citation type="submission" date="2018-12" db="EMBL/GenBank/DDBJ databases">
        <authorList>
            <person name="Yazar S."/>
        </authorList>
    </citation>
    <scope>NUCLEOTIDE SEQUENCE [LARGE SCALE GENOMIC DNA]</scope>
</reference>
<dbReference type="InterPro" id="IPR051918">
    <property type="entry name" value="STPP_CPPED1"/>
</dbReference>
<dbReference type="InterPro" id="IPR029052">
    <property type="entry name" value="Metallo-depent_PP-like"/>
</dbReference>
<protein>
    <recommendedName>
        <fullName evidence="3">Calcineurin-like phosphoesterase domain-containing protein</fullName>
    </recommendedName>
</protein>
<reference evidence="1" key="2">
    <citation type="submission" date="2025-08" db="UniProtKB">
        <authorList>
            <consortium name="Ensembl"/>
        </authorList>
    </citation>
    <scope>IDENTIFICATION</scope>
</reference>
<dbReference type="Ensembl" id="ENSVURT00010020957.1">
    <property type="protein sequence ID" value="ENSVURP00010018436.1"/>
    <property type="gene ID" value="ENSVURG00010014046.1"/>
</dbReference>
<keyword evidence="2" id="KW-1185">Reference proteome</keyword>
<dbReference type="OMA" id="SGHEERD"/>
<proteinExistence type="predicted"/>
<organism evidence="1 2">
    <name type="scientific">Vombatus ursinus</name>
    <name type="common">Common wombat</name>
    <dbReference type="NCBI Taxonomy" id="29139"/>
    <lineage>
        <taxon>Eukaryota</taxon>
        <taxon>Metazoa</taxon>
        <taxon>Chordata</taxon>
        <taxon>Craniata</taxon>
        <taxon>Vertebrata</taxon>
        <taxon>Euteleostomi</taxon>
        <taxon>Mammalia</taxon>
        <taxon>Metatheria</taxon>
        <taxon>Diprotodontia</taxon>
        <taxon>Vombatidae</taxon>
        <taxon>Vombatus</taxon>
    </lineage>
</organism>
<sequence length="157" mass="17610">MSSGHEERDIFLRAQGRTLDAFLEEELLWKSPFYFILVADPQFGLMKAWALGDCHNCGDEWKEEIRLTEQAVQAINKLNSKPKFFVLCGDLIHFTNSGIKAVCSGHYHRNAGGFCNDLNMVVLSAVGCQLGKDTHGLHVVVVTAENIIDLMDEIKQE</sequence>
<evidence type="ECO:0008006" key="3">
    <source>
        <dbReference type="Google" id="ProtNLM"/>
    </source>
</evidence>
<dbReference type="SUPFAM" id="SSF56300">
    <property type="entry name" value="Metallo-dependent phosphatases"/>
    <property type="match status" value="1"/>
</dbReference>
<dbReference type="GeneTree" id="ENSGT00940000167428"/>
<accession>A0A4X2L8M3</accession>
<reference evidence="1" key="3">
    <citation type="submission" date="2025-09" db="UniProtKB">
        <authorList>
            <consortium name="Ensembl"/>
        </authorList>
    </citation>
    <scope>IDENTIFICATION</scope>
</reference>
<evidence type="ECO:0000313" key="1">
    <source>
        <dbReference type="Ensembl" id="ENSVURP00010018436.1"/>
    </source>
</evidence>
<dbReference type="STRING" id="29139.ENSVURP00010018436"/>
<evidence type="ECO:0000313" key="2">
    <source>
        <dbReference type="Proteomes" id="UP000314987"/>
    </source>
</evidence>